<gene>
    <name evidence="3" type="ORF">SAMN04490203_1192</name>
    <name evidence="2" type="ORF">TU78_00670</name>
</gene>
<dbReference type="EMBL" id="FNRS01000001">
    <property type="protein sequence ID" value="SEB79787.1"/>
    <property type="molecule type" value="Genomic_DNA"/>
</dbReference>
<dbReference type="InterPro" id="IPR011008">
    <property type="entry name" value="Dimeric_a/b-barrel"/>
</dbReference>
<evidence type="ECO:0000259" key="1">
    <source>
        <dbReference type="Pfam" id="PF03992"/>
    </source>
</evidence>
<dbReference type="OrthoDB" id="6883197at2"/>
<dbReference type="InterPro" id="IPR007138">
    <property type="entry name" value="ABM_dom"/>
</dbReference>
<sequence length="109" mass="12267">MPQPNAVSHMTLVRARVGCSDQVQACLNQMIEPTLNTPGCLHFALQHGHSDPLVWRVVGYWLDETSMQAYFNSTTMEVYSKLLQLQVVDSLDFQTFSKALPVPLQMRAS</sequence>
<dbReference type="RefSeq" id="WP_048377924.1">
    <property type="nucleotide sequence ID" value="NZ_FNRS01000001.1"/>
</dbReference>
<comment type="caution">
    <text evidence="2">The sequence shown here is derived from an EMBL/GenBank/DDBJ whole genome shotgun (WGS) entry which is preliminary data.</text>
</comment>
<organism evidence="2 4">
    <name type="scientific">Pseudomonas taetrolens</name>
    <dbReference type="NCBI Taxonomy" id="47884"/>
    <lineage>
        <taxon>Bacteria</taxon>
        <taxon>Pseudomonadati</taxon>
        <taxon>Pseudomonadota</taxon>
        <taxon>Gammaproteobacteria</taxon>
        <taxon>Pseudomonadales</taxon>
        <taxon>Pseudomonadaceae</taxon>
        <taxon>Pseudomonas</taxon>
    </lineage>
</organism>
<keyword evidence="5" id="KW-1185">Reference proteome</keyword>
<name>A0A0J6GPA6_PSETA</name>
<dbReference type="Pfam" id="PF03992">
    <property type="entry name" value="ABM"/>
    <property type="match status" value="1"/>
</dbReference>
<dbReference type="SUPFAM" id="SSF54909">
    <property type="entry name" value="Dimeric alpha+beta barrel"/>
    <property type="match status" value="1"/>
</dbReference>
<dbReference type="AlphaFoldDB" id="A0A0J6GPA6"/>
<dbReference type="Gene3D" id="3.30.70.100">
    <property type="match status" value="1"/>
</dbReference>
<accession>A0A0J6GPA6</accession>
<evidence type="ECO:0000313" key="3">
    <source>
        <dbReference type="EMBL" id="SEB79787.1"/>
    </source>
</evidence>
<keyword evidence="2" id="KW-0560">Oxidoreductase</keyword>
<feature type="domain" description="ABM" evidence="1">
    <location>
        <begin position="9"/>
        <end position="78"/>
    </location>
</feature>
<evidence type="ECO:0000313" key="2">
    <source>
        <dbReference type="EMBL" id="KMM86536.1"/>
    </source>
</evidence>
<proteinExistence type="predicted"/>
<dbReference type="PATRIC" id="fig|47884.3.peg.530"/>
<reference evidence="2 4" key="1">
    <citation type="submission" date="2015-02" db="EMBL/GenBank/DDBJ databases">
        <title>Pseudomonas helleri sp. nov. and Pseudomonas weihenstephanensis sp. nov., isolated from raw cows milk.</title>
        <authorList>
            <person name="von Neubeck M."/>
            <person name="Huptas C."/>
            <person name="Wenning M."/>
            <person name="Scherer S."/>
        </authorList>
    </citation>
    <scope>NUCLEOTIDE SEQUENCE [LARGE SCALE GENOMIC DNA]</scope>
    <source>
        <strain evidence="2 4">DSM 21104</strain>
    </source>
</reference>
<dbReference type="STRING" id="47884.SAMN04490203_1192"/>
<protein>
    <submittedName>
        <fullName evidence="2">Antibiotic biosynthesis monooxygenase</fullName>
    </submittedName>
    <submittedName>
        <fullName evidence="3">Quinol monooxygenase YgiN</fullName>
    </submittedName>
</protein>
<dbReference type="EMBL" id="JYLA01000001">
    <property type="protein sequence ID" value="KMM86536.1"/>
    <property type="molecule type" value="Genomic_DNA"/>
</dbReference>
<dbReference type="GO" id="GO:0004497">
    <property type="term" value="F:monooxygenase activity"/>
    <property type="evidence" value="ECO:0007669"/>
    <property type="project" value="UniProtKB-KW"/>
</dbReference>
<dbReference type="Proteomes" id="UP000036395">
    <property type="component" value="Unassembled WGS sequence"/>
</dbReference>
<evidence type="ECO:0000313" key="4">
    <source>
        <dbReference type="Proteomes" id="UP000036395"/>
    </source>
</evidence>
<evidence type="ECO:0000313" key="5">
    <source>
        <dbReference type="Proteomes" id="UP000183155"/>
    </source>
</evidence>
<dbReference type="Proteomes" id="UP000183155">
    <property type="component" value="Unassembled WGS sequence"/>
</dbReference>
<keyword evidence="2" id="KW-0503">Monooxygenase</keyword>
<reference evidence="3 5" key="2">
    <citation type="submission" date="2016-10" db="EMBL/GenBank/DDBJ databases">
        <authorList>
            <person name="Varghese N."/>
            <person name="Submissions S."/>
        </authorList>
    </citation>
    <scope>NUCLEOTIDE SEQUENCE [LARGE SCALE GENOMIC DNA]</scope>
    <source>
        <strain evidence="3 5">BS3652</strain>
    </source>
</reference>